<dbReference type="EMBL" id="MCFH01000014">
    <property type="protein sequence ID" value="ORX52905.1"/>
    <property type="molecule type" value="Genomic_DNA"/>
</dbReference>
<dbReference type="SMART" id="SM00355">
    <property type="entry name" value="ZnF_C2H2"/>
    <property type="match status" value="2"/>
</dbReference>
<dbReference type="PANTHER" id="PTHR19818">
    <property type="entry name" value="ZINC FINGER PROTEIN ZIC AND GLI"/>
    <property type="match status" value="1"/>
</dbReference>
<evidence type="ECO:0000259" key="6">
    <source>
        <dbReference type="PROSITE" id="PS50157"/>
    </source>
</evidence>
<keyword evidence="2" id="KW-0677">Repeat</keyword>
<dbReference type="InterPro" id="IPR050329">
    <property type="entry name" value="GLI_C2H2-zinc-finger"/>
</dbReference>
<feature type="domain" description="C2H2-type" evidence="6">
    <location>
        <begin position="2"/>
        <end position="31"/>
    </location>
</feature>
<evidence type="ECO:0000256" key="2">
    <source>
        <dbReference type="ARBA" id="ARBA00022737"/>
    </source>
</evidence>
<feature type="non-terminal residue" evidence="7">
    <location>
        <position position="1"/>
    </location>
</feature>
<dbReference type="Proteomes" id="UP000193719">
    <property type="component" value="Unassembled WGS sequence"/>
</dbReference>
<evidence type="ECO:0000256" key="3">
    <source>
        <dbReference type="ARBA" id="ARBA00022771"/>
    </source>
</evidence>
<dbReference type="PROSITE" id="PS00028">
    <property type="entry name" value="ZINC_FINGER_C2H2_1"/>
    <property type="match status" value="2"/>
</dbReference>
<evidence type="ECO:0000256" key="1">
    <source>
        <dbReference type="ARBA" id="ARBA00022723"/>
    </source>
</evidence>
<dbReference type="Pfam" id="PF00096">
    <property type="entry name" value="zf-C2H2"/>
    <property type="match status" value="1"/>
</dbReference>
<sequence>VYRCKYPNCDKNFARLSYLLQHEFTHTGVMPYQCRKCKEQFFKKCDYIDHKKLH</sequence>
<dbReference type="AlphaFoldDB" id="A0A1Y1VCJ1"/>
<dbReference type="InterPro" id="IPR036236">
    <property type="entry name" value="Znf_C2H2_sf"/>
</dbReference>
<dbReference type="FunFam" id="3.30.160.60:FF:000125">
    <property type="entry name" value="Putative zinc finger protein 143"/>
    <property type="match status" value="1"/>
</dbReference>
<comment type="caution">
    <text evidence="7">The sequence shown here is derived from an EMBL/GenBank/DDBJ whole genome shotgun (WGS) entry which is preliminary data.</text>
</comment>
<dbReference type="STRING" id="1754191.A0A1Y1VCJ1"/>
<evidence type="ECO:0000313" key="7">
    <source>
        <dbReference type="EMBL" id="ORX52905.1"/>
    </source>
</evidence>
<dbReference type="GO" id="GO:0000978">
    <property type="term" value="F:RNA polymerase II cis-regulatory region sequence-specific DNA binding"/>
    <property type="evidence" value="ECO:0007669"/>
    <property type="project" value="TreeGrafter"/>
</dbReference>
<proteinExistence type="predicted"/>
<dbReference type="GO" id="GO:0045944">
    <property type="term" value="P:positive regulation of transcription by RNA polymerase II"/>
    <property type="evidence" value="ECO:0007669"/>
    <property type="project" value="UniProtKB-ARBA"/>
</dbReference>
<feature type="non-terminal residue" evidence="7">
    <location>
        <position position="54"/>
    </location>
</feature>
<protein>
    <recommendedName>
        <fullName evidence="6">C2H2-type domain-containing protein</fullName>
    </recommendedName>
</protein>
<accession>A0A1Y1VCJ1</accession>
<keyword evidence="1" id="KW-0479">Metal-binding</keyword>
<dbReference type="Gene3D" id="3.30.160.60">
    <property type="entry name" value="Classic Zinc Finger"/>
    <property type="match status" value="1"/>
</dbReference>
<dbReference type="GO" id="GO:0000981">
    <property type="term" value="F:DNA-binding transcription factor activity, RNA polymerase II-specific"/>
    <property type="evidence" value="ECO:0007669"/>
    <property type="project" value="TreeGrafter"/>
</dbReference>
<dbReference type="SUPFAM" id="SSF57667">
    <property type="entry name" value="beta-beta-alpha zinc fingers"/>
    <property type="match status" value="1"/>
</dbReference>
<evidence type="ECO:0000313" key="8">
    <source>
        <dbReference type="Proteomes" id="UP000193719"/>
    </source>
</evidence>
<keyword evidence="3 5" id="KW-0863">Zinc-finger</keyword>
<dbReference type="GO" id="GO:0005634">
    <property type="term" value="C:nucleus"/>
    <property type="evidence" value="ECO:0007669"/>
    <property type="project" value="UniProtKB-ARBA"/>
</dbReference>
<keyword evidence="4" id="KW-0862">Zinc</keyword>
<dbReference type="OrthoDB" id="4748970at2759"/>
<dbReference type="PANTHER" id="PTHR19818:SF139">
    <property type="entry name" value="PAIR-RULE PROTEIN ODD-PAIRED"/>
    <property type="match status" value="1"/>
</dbReference>
<feature type="domain" description="C2H2-type" evidence="6">
    <location>
        <begin position="32"/>
        <end position="54"/>
    </location>
</feature>
<keyword evidence="8" id="KW-1185">Reference proteome</keyword>
<dbReference type="GO" id="GO:0008270">
    <property type="term" value="F:zinc ion binding"/>
    <property type="evidence" value="ECO:0007669"/>
    <property type="project" value="UniProtKB-KW"/>
</dbReference>
<reference evidence="7 8" key="1">
    <citation type="submission" date="2016-08" db="EMBL/GenBank/DDBJ databases">
        <title>Genomes of anaerobic fungi encode conserved fungal cellulosomes for biomass hydrolysis.</title>
        <authorList>
            <consortium name="DOE Joint Genome Institute"/>
            <person name="Haitjema C.H."/>
            <person name="Gilmore S.P."/>
            <person name="Henske J.K."/>
            <person name="Solomon K.V."/>
            <person name="De Groot R."/>
            <person name="Kuo A."/>
            <person name="Mondo S.J."/>
            <person name="Salamov A.A."/>
            <person name="Labutti K."/>
            <person name="Zhao Z."/>
            <person name="Chiniquy J."/>
            <person name="Barry K."/>
            <person name="Brewer H.M."/>
            <person name="Purvine S.O."/>
            <person name="Wright A.T."/>
            <person name="Boxma B."/>
            <person name="Van Alen T."/>
            <person name="Hackstein J.H."/>
            <person name="Baker S.E."/>
            <person name="Grigoriev I.V."/>
            <person name="O'Malley M.A."/>
        </authorList>
    </citation>
    <scope>NUCLEOTIDE SEQUENCE [LARGE SCALE GENOMIC DNA]</scope>
    <source>
        <strain evidence="8">finn</strain>
    </source>
</reference>
<reference evidence="7 8" key="2">
    <citation type="submission" date="2016-08" db="EMBL/GenBank/DDBJ databases">
        <title>Pervasive Adenine N6-methylation of Active Genes in Fungi.</title>
        <authorList>
            <consortium name="DOE Joint Genome Institute"/>
            <person name="Mondo S.J."/>
            <person name="Dannebaum R.O."/>
            <person name="Kuo R.C."/>
            <person name="Labutti K."/>
            <person name="Haridas S."/>
            <person name="Kuo A."/>
            <person name="Salamov A."/>
            <person name="Ahrendt S.R."/>
            <person name="Lipzen A."/>
            <person name="Sullivan W."/>
            <person name="Andreopoulos W.B."/>
            <person name="Clum A."/>
            <person name="Lindquist E."/>
            <person name="Daum C."/>
            <person name="Ramamoorthy G.K."/>
            <person name="Gryganskyi A."/>
            <person name="Culley D."/>
            <person name="Magnuson J.K."/>
            <person name="James T.Y."/>
            <person name="O'Malley M.A."/>
            <person name="Stajich J.E."/>
            <person name="Spatafora J.W."/>
            <person name="Visel A."/>
            <person name="Grigoriev I.V."/>
        </authorList>
    </citation>
    <scope>NUCLEOTIDE SEQUENCE [LARGE SCALE GENOMIC DNA]</scope>
    <source>
        <strain evidence="8">finn</strain>
    </source>
</reference>
<evidence type="ECO:0000256" key="5">
    <source>
        <dbReference type="PROSITE-ProRule" id="PRU00042"/>
    </source>
</evidence>
<dbReference type="InterPro" id="IPR013087">
    <property type="entry name" value="Znf_C2H2_type"/>
</dbReference>
<evidence type="ECO:0000256" key="4">
    <source>
        <dbReference type="ARBA" id="ARBA00022833"/>
    </source>
</evidence>
<dbReference type="PROSITE" id="PS50157">
    <property type="entry name" value="ZINC_FINGER_C2H2_2"/>
    <property type="match status" value="2"/>
</dbReference>
<name>A0A1Y1VCJ1_9FUNG</name>
<gene>
    <name evidence="7" type="ORF">BCR36DRAFT_265148</name>
</gene>
<organism evidence="7 8">
    <name type="scientific">Piromyces finnis</name>
    <dbReference type="NCBI Taxonomy" id="1754191"/>
    <lineage>
        <taxon>Eukaryota</taxon>
        <taxon>Fungi</taxon>
        <taxon>Fungi incertae sedis</taxon>
        <taxon>Chytridiomycota</taxon>
        <taxon>Chytridiomycota incertae sedis</taxon>
        <taxon>Neocallimastigomycetes</taxon>
        <taxon>Neocallimastigales</taxon>
        <taxon>Neocallimastigaceae</taxon>
        <taxon>Piromyces</taxon>
    </lineage>
</organism>